<dbReference type="GeneTree" id="ENSGT01150000286925"/>
<name>A0A3B4WQI6_SERLL</name>
<dbReference type="PROSITE" id="PS50878">
    <property type="entry name" value="RT_POL"/>
    <property type="match status" value="1"/>
</dbReference>
<dbReference type="Ensembl" id="ENSSLDT00000006395.1">
    <property type="protein sequence ID" value="ENSSLDP00000006180.1"/>
    <property type="gene ID" value="ENSSLDG00000004927.1"/>
</dbReference>
<dbReference type="Pfam" id="PF00078">
    <property type="entry name" value="RVT_1"/>
    <property type="match status" value="1"/>
</dbReference>
<organism evidence="2 3">
    <name type="scientific">Seriola lalandi dorsalis</name>
    <dbReference type="NCBI Taxonomy" id="1841481"/>
    <lineage>
        <taxon>Eukaryota</taxon>
        <taxon>Metazoa</taxon>
        <taxon>Chordata</taxon>
        <taxon>Craniata</taxon>
        <taxon>Vertebrata</taxon>
        <taxon>Euteleostomi</taxon>
        <taxon>Actinopterygii</taxon>
        <taxon>Neopterygii</taxon>
        <taxon>Teleostei</taxon>
        <taxon>Neoteleostei</taxon>
        <taxon>Acanthomorphata</taxon>
        <taxon>Carangaria</taxon>
        <taxon>Carangiformes</taxon>
        <taxon>Carangidae</taxon>
        <taxon>Seriola</taxon>
    </lineage>
</organism>
<keyword evidence="3" id="KW-1185">Reference proteome</keyword>
<evidence type="ECO:0000313" key="2">
    <source>
        <dbReference type="Ensembl" id="ENSSLDP00000006180.1"/>
    </source>
</evidence>
<dbReference type="InterPro" id="IPR000477">
    <property type="entry name" value="RT_dom"/>
</dbReference>
<evidence type="ECO:0000259" key="1">
    <source>
        <dbReference type="PROSITE" id="PS50878"/>
    </source>
</evidence>
<accession>A0A3B4WQI6</accession>
<dbReference type="PANTHER" id="PTHR31635:SF196">
    <property type="entry name" value="REVERSE TRANSCRIPTASE DOMAIN-CONTAINING PROTEIN-RELATED"/>
    <property type="match status" value="1"/>
</dbReference>
<protein>
    <recommendedName>
        <fullName evidence="1">Reverse transcriptase domain-containing protein</fullName>
    </recommendedName>
</protein>
<reference evidence="2" key="2">
    <citation type="submission" date="2025-09" db="UniProtKB">
        <authorList>
            <consortium name="Ensembl"/>
        </authorList>
    </citation>
    <scope>IDENTIFICATION</scope>
</reference>
<feature type="domain" description="Reverse transcriptase" evidence="1">
    <location>
        <begin position="1"/>
        <end position="139"/>
    </location>
</feature>
<dbReference type="STRING" id="1841481.ENSSLDP00000006180"/>
<dbReference type="AlphaFoldDB" id="A0A3B4WQI6"/>
<evidence type="ECO:0000313" key="3">
    <source>
        <dbReference type="Proteomes" id="UP000261360"/>
    </source>
</evidence>
<reference evidence="2" key="1">
    <citation type="submission" date="2025-08" db="UniProtKB">
        <authorList>
            <consortium name="Ensembl"/>
        </authorList>
    </citation>
    <scope>IDENTIFICATION</scope>
</reference>
<dbReference type="Proteomes" id="UP000261360">
    <property type="component" value="Unplaced"/>
</dbReference>
<sequence>QGIGPLRAEMDQLAWNPVGCRQGCPSSSLLFAIAIEPLAIAIRSDTSIAGIKFGTSEHKLSLYADDLLLYRSDPYTSVPPLLKCLKEYSAVSGYKLNYTKSEILPLNIQDNNIRYFELNGPKLLKTIRDDLNRWTNLPLSLWGRAEVLKMNGLPRLAFLFSAIPLEIPQKWFIEIDKLFPLNKAGLGTPDVYAYYLSYNVKTSVVKWRGERRNNLREAKENRFVT</sequence>
<dbReference type="PANTHER" id="PTHR31635">
    <property type="entry name" value="REVERSE TRANSCRIPTASE DOMAIN-CONTAINING PROTEIN-RELATED"/>
    <property type="match status" value="1"/>
</dbReference>
<proteinExistence type="predicted"/>